<sequence>MTQSTGVGRGRPKGATNMPKKAPGQKDIRNMFTKPKQTKDEVNESTTNQATSEDQLVELNIASSSSSGSNINFRVDDLQDESDDDFMNNKNFVELIPDRIAIEDEPKGYPEQNGVVHFLGKPFFALQGEADPKQLYLPKVCLWFPHHLVPANEGLKCPTCRESLQSKGKSSVHQQSKNKDPELSFRGYHESILN</sequence>
<dbReference type="EMBL" id="LN724574">
    <property type="protein sequence ID" value="CEP10633.1"/>
    <property type="molecule type" value="Genomic_DNA"/>
</dbReference>
<evidence type="ECO:0000313" key="3">
    <source>
        <dbReference type="Proteomes" id="UP000054107"/>
    </source>
</evidence>
<name>A0A0B7N5B8_9FUNG</name>
<dbReference type="AlphaFoldDB" id="A0A0B7N5B8"/>
<feature type="region of interest" description="Disordered" evidence="1">
    <location>
        <begin position="1"/>
        <end position="55"/>
    </location>
</feature>
<dbReference type="OrthoDB" id="2287981at2759"/>
<dbReference type="Proteomes" id="UP000054107">
    <property type="component" value="Unassembled WGS sequence"/>
</dbReference>
<keyword evidence="3" id="KW-1185">Reference proteome</keyword>
<organism evidence="2 3">
    <name type="scientific">Parasitella parasitica</name>
    <dbReference type="NCBI Taxonomy" id="35722"/>
    <lineage>
        <taxon>Eukaryota</taxon>
        <taxon>Fungi</taxon>
        <taxon>Fungi incertae sedis</taxon>
        <taxon>Mucoromycota</taxon>
        <taxon>Mucoromycotina</taxon>
        <taxon>Mucoromycetes</taxon>
        <taxon>Mucorales</taxon>
        <taxon>Mucorineae</taxon>
        <taxon>Mucoraceae</taxon>
        <taxon>Parasitella</taxon>
    </lineage>
</organism>
<reference evidence="2 3" key="1">
    <citation type="submission" date="2014-09" db="EMBL/GenBank/DDBJ databases">
        <authorList>
            <person name="Ellenberger Sabrina"/>
        </authorList>
    </citation>
    <scope>NUCLEOTIDE SEQUENCE [LARGE SCALE GENOMIC DNA]</scope>
    <source>
        <strain evidence="2 3">CBS 412.66</strain>
    </source>
</reference>
<feature type="compositionally biased region" description="Polar residues" evidence="1">
    <location>
        <begin position="44"/>
        <end position="54"/>
    </location>
</feature>
<evidence type="ECO:0000256" key="1">
    <source>
        <dbReference type="SAM" id="MobiDB-lite"/>
    </source>
</evidence>
<gene>
    <name evidence="2" type="primary">PARPA_04360.1 scaffold 12793</name>
</gene>
<evidence type="ECO:0000313" key="2">
    <source>
        <dbReference type="EMBL" id="CEP10633.1"/>
    </source>
</evidence>
<proteinExistence type="predicted"/>
<accession>A0A0B7N5B8</accession>
<protein>
    <submittedName>
        <fullName evidence="2">Uncharacterized protein</fullName>
    </submittedName>
</protein>